<dbReference type="InterPro" id="IPR011041">
    <property type="entry name" value="Quinoprot_gluc/sorb_DH_b-prop"/>
</dbReference>
<gene>
    <name evidence="3" type="ORF">JIN87_00425</name>
</gene>
<feature type="chain" id="PRO_5036886565" evidence="1">
    <location>
        <begin position="19"/>
        <end position="488"/>
    </location>
</feature>
<organism evidence="3 4">
    <name type="scientific">Pelagicoccus mobilis</name>
    <dbReference type="NCBI Taxonomy" id="415221"/>
    <lineage>
        <taxon>Bacteria</taxon>
        <taxon>Pseudomonadati</taxon>
        <taxon>Verrucomicrobiota</taxon>
        <taxon>Opitutia</taxon>
        <taxon>Puniceicoccales</taxon>
        <taxon>Pelagicoccaceae</taxon>
        <taxon>Pelagicoccus</taxon>
    </lineage>
</organism>
<accession>A0A934RPW9</accession>
<keyword evidence="4" id="KW-1185">Reference proteome</keyword>
<dbReference type="PANTHER" id="PTHR33546:SF1">
    <property type="entry name" value="LARGE, MULTIFUNCTIONAL SECRETED PROTEIN"/>
    <property type="match status" value="1"/>
</dbReference>
<dbReference type="SUPFAM" id="SSF50952">
    <property type="entry name" value="Soluble quinoprotein glucose dehydrogenase"/>
    <property type="match status" value="1"/>
</dbReference>
<name>A0A934RPW9_9BACT</name>
<dbReference type="Pfam" id="PF23500">
    <property type="entry name" value="DUF7133"/>
    <property type="match status" value="1"/>
</dbReference>
<dbReference type="InterPro" id="IPR055557">
    <property type="entry name" value="DUF7133"/>
</dbReference>
<comment type="caution">
    <text evidence="3">The sequence shown here is derived from an EMBL/GenBank/DDBJ whole genome shotgun (WGS) entry which is preliminary data.</text>
</comment>
<dbReference type="AlphaFoldDB" id="A0A934RPW9"/>
<dbReference type="PANTHER" id="PTHR33546">
    <property type="entry name" value="LARGE, MULTIFUNCTIONAL SECRETED PROTEIN-RELATED"/>
    <property type="match status" value="1"/>
</dbReference>
<evidence type="ECO:0000313" key="3">
    <source>
        <dbReference type="EMBL" id="MBK1875305.1"/>
    </source>
</evidence>
<protein>
    <submittedName>
        <fullName evidence="3">PQQ-dependent sugar dehydrogenase</fullName>
    </submittedName>
</protein>
<dbReference type="InterPro" id="IPR011042">
    <property type="entry name" value="6-blade_b-propeller_TolB-like"/>
</dbReference>
<proteinExistence type="predicted"/>
<sequence>MKYALFASLAISSATLLAATETEFYPRIIPEGYSVKTIATPVDENGEDLLFGVGGIGFLSDGSAMIASRNNGIWKYQDEKWHRFSEHLHDPQGIHVVDNSSVIVAQKPELTLIKDSDGDGVADLYQTLCDDWRYIGDYCEYIHGPVVDSEGNYYLNINLANGPDDMMMRQNTWMGSAGGYDGWNVKISPDGKMTPFASGLRSPAGIGIDKVSDEIWYTENQGGWVAASFLAHIEEGKFYGHPSTLLDHPDFRGQPEKIQIENFEHMRKLPSVYLPHGELNNSPGNPEFNYTKGKFGPFENQIFIGCQARSNITRVSLQKVNGEYQGAAFNFIDHLQSGAIRLSFDDSGSLWVGQTGRGWRSRGGKLYGLQRVEWDGETVPFEMKDIKLTATGFKVEFTSPGNLDTLSNDDIKVSHWGYNYSDAYGSPKVDEQKEKAVITQKSDYGLSFEFDVPLQKDRVYRITIDSESVAGKRPSVVSAYYTLNHLIE</sequence>
<feature type="signal peptide" evidence="1">
    <location>
        <begin position="1"/>
        <end position="18"/>
    </location>
</feature>
<dbReference type="RefSeq" id="WP_200353520.1">
    <property type="nucleotide sequence ID" value="NZ_JAENIL010000001.1"/>
</dbReference>
<evidence type="ECO:0000256" key="1">
    <source>
        <dbReference type="SAM" id="SignalP"/>
    </source>
</evidence>
<dbReference type="Proteomes" id="UP000617628">
    <property type="component" value="Unassembled WGS sequence"/>
</dbReference>
<dbReference type="Gene3D" id="2.120.10.30">
    <property type="entry name" value="TolB, C-terminal domain"/>
    <property type="match status" value="1"/>
</dbReference>
<dbReference type="EMBL" id="JAENIL010000001">
    <property type="protein sequence ID" value="MBK1875305.1"/>
    <property type="molecule type" value="Genomic_DNA"/>
</dbReference>
<evidence type="ECO:0000313" key="4">
    <source>
        <dbReference type="Proteomes" id="UP000617628"/>
    </source>
</evidence>
<reference evidence="3" key="1">
    <citation type="submission" date="2021-01" db="EMBL/GenBank/DDBJ databases">
        <title>Modified the classification status of verrucomicrobia.</title>
        <authorList>
            <person name="Feng X."/>
        </authorList>
    </citation>
    <scope>NUCLEOTIDE SEQUENCE</scope>
    <source>
        <strain evidence="3">KCTC 13126</strain>
    </source>
</reference>
<evidence type="ECO:0000259" key="2">
    <source>
        <dbReference type="Pfam" id="PF23500"/>
    </source>
</evidence>
<feature type="domain" description="DUF7133" evidence="2">
    <location>
        <begin position="80"/>
        <end position="224"/>
    </location>
</feature>
<keyword evidence="1" id="KW-0732">Signal</keyword>